<feature type="compositionally biased region" description="Low complexity" evidence="1">
    <location>
        <begin position="371"/>
        <end position="384"/>
    </location>
</feature>
<feature type="domain" description="Senescence" evidence="2">
    <location>
        <begin position="209"/>
        <end position="494"/>
    </location>
</feature>
<reference evidence="4" key="2">
    <citation type="submission" date="2015-01" db="EMBL/GenBank/DDBJ databases">
        <title>Evolutionary Origins and Diversification of the Mycorrhizal Mutualists.</title>
        <authorList>
            <consortium name="DOE Joint Genome Institute"/>
            <consortium name="Mycorrhizal Genomics Consortium"/>
            <person name="Kohler A."/>
            <person name="Kuo A."/>
            <person name="Nagy L.G."/>
            <person name="Floudas D."/>
            <person name="Copeland A."/>
            <person name="Barry K.W."/>
            <person name="Cichocki N."/>
            <person name="Veneault-Fourrey C."/>
            <person name="LaButti K."/>
            <person name="Lindquist E.A."/>
            <person name="Lipzen A."/>
            <person name="Lundell T."/>
            <person name="Morin E."/>
            <person name="Murat C."/>
            <person name="Riley R."/>
            <person name="Ohm R."/>
            <person name="Sun H."/>
            <person name="Tunlid A."/>
            <person name="Henrissat B."/>
            <person name="Grigoriev I.V."/>
            <person name="Hibbett D.S."/>
            <person name="Martin F."/>
        </authorList>
    </citation>
    <scope>NUCLEOTIDE SEQUENCE [LARGE SCALE GENOMIC DNA]</scope>
    <source>
        <strain evidence="4">UH-Slu-Lm8-n1</strain>
    </source>
</reference>
<dbReference type="STRING" id="930992.A0A0D0AYW1"/>
<feature type="compositionally biased region" description="Pro residues" evidence="1">
    <location>
        <begin position="261"/>
        <end position="270"/>
    </location>
</feature>
<feature type="region of interest" description="Disordered" evidence="1">
    <location>
        <begin position="247"/>
        <end position="271"/>
    </location>
</feature>
<evidence type="ECO:0000313" key="3">
    <source>
        <dbReference type="EMBL" id="KIK37013.1"/>
    </source>
</evidence>
<feature type="compositionally biased region" description="Polar residues" evidence="1">
    <location>
        <begin position="317"/>
        <end position="338"/>
    </location>
</feature>
<name>A0A0D0AYW1_9AGAM</name>
<reference evidence="3 4" key="1">
    <citation type="submission" date="2014-04" db="EMBL/GenBank/DDBJ databases">
        <authorList>
            <consortium name="DOE Joint Genome Institute"/>
            <person name="Kuo A."/>
            <person name="Ruytinx J."/>
            <person name="Rineau F."/>
            <person name="Colpaert J."/>
            <person name="Kohler A."/>
            <person name="Nagy L.G."/>
            <person name="Floudas D."/>
            <person name="Copeland A."/>
            <person name="Barry K.W."/>
            <person name="Cichocki N."/>
            <person name="Veneault-Fourrey C."/>
            <person name="LaButti K."/>
            <person name="Lindquist E.A."/>
            <person name="Lipzen A."/>
            <person name="Lundell T."/>
            <person name="Morin E."/>
            <person name="Murat C."/>
            <person name="Sun H."/>
            <person name="Tunlid A."/>
            <person name="Henrissat B."/>
            <person name="Grigoriev I.V."/>
            <person name="Hibbett D.S."/>
            <person name="Martin F."/>
            <person name="Nordberg H.P."/>
            <person name="Cantor M.N."/>
            <person name="Hua S.X."/>
        </authorList>
    </citation>
    <scope>NUCLEOTIDE SEQUENCE [LARGE SCALE GENOMIC DNA]</scope>
    <source>
        <strain evidence="3 4">UH-Slu-Lm8-n1</strain>
    </source>
</reference>
<keyword evidence="4" id="KW-1185">Reference proteome</keyword>
<dbReference type="InterPro" id="IPR009686">
    <property type="entry name" value="Senescence/spartin_C"/>
</dbReference>
<accession>A0A0D0AYW1</accession>
<evidence type="ECO:0000256" key="1">
    <source>
        <dbReference type="SAM" id="MobiDB-lite"/>
    </source>
</evidence>
<feature type="compositionally biased region" description="Polar residues" evidence="1">
    <location>
        <begin position="352"/>
        <end position="361"/>
    </location>
</feature>
<dbReference type="AlphaFoldDB" id="A0A0D0AYW1"/>
<dbReference type="Pfam" id="PF06911">
    <property type="entry name" value="Senescence"/>
    <property type="match status" value="1"/>
</dbReference>
<proteinExistence type="predicted"/>
<evidence type="ECO:0000313" key="4">
    <source>
        <dbReference type="Proteomes" id="UP000054485"/>
    </source>
</evidence>
<evidence type="ECO:0000259" key="2">
    <source>
        <dbReference type="Pfam" id="PF06911"/>
    </source>
</evidence>
<dbReference type="EMBL" id="KN835481">
    <property type="protein sequence ID" value="KIK37013.1"/>
    <property type="molecule type" value="Genomic_DNA"/>
</dbReference>
<dbReference type="OrthoDB" id="20821at2759"/>
<dbReference type="InParanoid" id="A0A0D0AYW1"/>
<dbReference type="HOGENOM" id="CLU_535408_0_0_1"/>
<protein>
    <recommendedName>
        <fullName evidence="2">Senescence domain-containing protein</fullName>
    </recommendedName>
</protein>
<organism evidence="3 4">
    <name type="scientific">Suillus luteus UH-Slu-Lm8-n1</name>
    <dbReference type="NCBI Taxonomy" id="930992"/>
    <lineage>
        <taxon>Eukaryota</taxon>
        <taxon>Fungi</taxon>
        <taxon>Dikarya</taxon>
        <taxon>Basidiomycota</taxon>
        <taxon>Agaricomycotina</taxon>
        <taxon>Agaricomycetes</taxon>
        <taxon>Agaricomycetidae</taxon>
        <taxon>Boletales</taxon>
        <taxon>Suillineae</taxon>
        <taxon>Suillaceae</taxon>
        <taxon>Suillus</taxon>
    </lineage>
</organism>
<dbReference type="Proteomes" id="UP000054485">
    <property type="component" value="Unassembled WGS sequence"/>
</dbReference>
<feature type="compositionally biased region" description="Low complexity" evidence="1">
    <location>
        <begin position="393"/>
        <end position="407"/>
    </location>
</feature>
<gene>
    <name evidence="3" type="ORF">CY34DRAFT_810794</name>
</gene>
<feature type="region of interest" description="Disordered" evidence="1">
    <location>
        <begin position="313"/>
        <end position="416"/>
    </location>
</feature>
<sequence length="517" mass="55489">MASEAFILLNIPNVTLTASGNSQSGVLAVECVTAQASDVHHAEVYLVIRLNSFECPIDPLRPLYFSSDAQLGLRSYTLSSPDGSTLRLDLPLSNVPHLLEDQDTFHGILAQYAEMHDYVNGSQDSKSITQVPVASPQRTPSDHEAMRGRLVLIDEDNGEIVGELDNKVNIDEDPSLCAQGRENDPVVIELPEDDIHVAVARAIPPEDQDWVIKTASLASYVITGTTKLLLTTMTHASQYYINHSTPHPSVAPSSLGSADSSPPPPPPPPRALVFLTSENARKGLSTVHTMSAQAATLSTKTVSLVDSMIKRAMGTTKKAQQSQTMHNGNPSLSPRSTSPQPPPYSKGPFLPSHQSSSTYLAPTSSTPPRPRSSSPSLFPSLYPSDNKPPLPPRQLSRSPSQQLSSAPPSSPRPPLKLHHRLLLSADMILSSLDSSMKQVVDVGGQNIGKAVEHKYGAEAARSAGLITGVTANIVAVYIDMRGIGRRAIVRRAGKEFVKARMSNYNRAPSGTDKCSSS</sequence>